<gene>
    <name evidence="2" type="ORF">VII00023_17314</name>
</gene>
<protein>
    <submittedName>
        <fullName evidence="2">Uncharacterized protein</fullName>
    </submittedName>
</protein>
<organism evidence="2 3">
    <name type="scientific">Vibrio ichthyoenteri ATCC 700023</name>
    <dbReference type="NCBI Taxonomy" id="870968"/>
    <lineage>
        <taxon>Bacteria</taxon>
        <taxon>Pseudomonadati</taxon>
        <taxon>Pseudomonadota</taxon>
        <taxon>Gammaproteobacteria</taxon>
        <taxon>Vibrionales</taxon>
        <taxon>Vibrionaceae</taxon>
        <taxon>Vibrio</taxon>
    </lineage>
</organism>
<dbReference type="AlphaFoldDB" id="F9S676"/>
<sequence length="99" mass="10991">MDNPKYYVMALLASLVLLLGLLLLHKNSTTQVLTAQVLESTLTQSLDGQRRFLTLDIGAEEPVVIPAPTNVQCSPQETAKIERVTKSFGRQSYHFISCQ</sequence>
<dbReference type="Proteomes" id="UP000004605">
    <property type="component" value="Unassembled WGS sequence"/>
</dbReference>
<keyword evidence="1" id="KW-0812">Transmembrane</keyword>
<feature type="transmembrane region" description="Helical" evidence="1">
    <location>
        <begin position="6"/>
        <end position="24"/>
    </location>
</feature>
<evidence type="ECO:0000256" key="1">
    <source>
        <dbReference type="SAM" id="Phobius"/>
    </source>
</evidence>
<keyword evidence="3" id="KW-1185">Reference proteome</keyword>
<accession>F9S676</accession>
<name>F9S676_9VIBR</name>
<evidence type="ECO:0000313" key="2">
    <source>
        <dbReference type="EMBL" id="EGU33914.1"/>
    </source>
</evidence>
<keyword evidence="1" id="KW-1133">Transmembrane helix</keyword>
<dbReference type="RefSeq" id="WP_006713992.1">
    <property type="nucleotide sequence ID" value="NZ_AFWF01000257.1"/>
</dbReference>
<comment type="caution">
    <text evidence="2">The sequence shown here is derived from an EMBL/GenBank/DDBJ whole genome shotgun (WGS) entry which is preliminary data.</text>
</comment>
<dbReference type="OrthoDB" id="5906577at2"/>
<keyword evidence="1" id="KW-0472">Membrane</keyword>
<dbReference type="EMBL" id="AFWF01000257">
    <property type="protein sequence ID" value="EGU33914.1"/>
    <property type="molecule type" value="Genomic_DNA"/>
</dbReference>
<proteinExistence type="predicted"/>
<reference evidence="2 3" key="1">
    <citation type="journal article" date="2012" name="Int. J. Syst. Evol. Microbiol.">
        <title>Vibrio caribbeanicus sp. nov., isolated from the marine sponge Scleritoderma cyanea.</title>
        <authorList>
            <person name="Hoffmann M."/>
            <person name="Monday S.R."/>
            <person name="Allard M.W."/>
            <person name="Strain E.A."/>
            <person name="Whittaker P."/>
            <person name="Naum M."/>
            <person name="McCarthy P.J."/>
            <person name="Lopez J.V."/>
            <person name="Fischer M."/>
            <person name="Brown E.W."/>
        </authorList>
    </citation>
    <scope>NUCLEOTIDE SEQUENCE [LARGE SCALE GENOMIC DNA]</scope>
    <source>
        <strain evidence="2 3">ATCC 700023</strain>
    </source>
</reference>
<evidence type="ECO:0000313" key="3">
    <source>
        <dbReference type="Proteomes" id="UP000004605"/>
    </source>
</evidence>